<dbReference type="EMBL" id="JARFPK010000021">
    <property type="protein sequence ID" value="MDF0590863.1"/>
    <property type="molecule type" value="Genomic_DNA"/>
</dbReference>
<comment type="caution">
    <text evidence="2">The sequence shown here is derived from an EMBL/GenBank/DDBJ whole genome shotgun (WGS) entry which is preliminary data.</text>
</comment>
<feature type="region of interest" description="Disordered" evidence="1">
    <location>
        <begin position="44"/>
        <end position="69"/>
    </location>
</feature>
<sequence>MPLCRASLLPYLDIPGEIGVDIYIDIYIDIQFAIKIQVETSARNGRMVPQVSNSKAPSSRASGEELEEG</sequence>
<protein>
    <submittedName>
        <fullName evidence="2">Uncharacterized protein</fullName>
    </submittedName>
</protein>
<accession>A0ABT5X875</accession>
<name>A0ABT5X875_9EURY</name>
<gene>
    <name evidence="2" type="ORF">P0O15_06735</name>
</gene>
<feature type="compositionally biased region" description="Polar residues" evidence="1">
    <location>
        <begin position="50"/>
        <end position="61"/>
    </location>
</feature>
<keyword evidence="3" id="KW-1185">Reference proteome</keyword>
<evidence type="ECO:0000313" key="3">
    <source>
        <dbReference type="Proteomes" id="UP001220010"/>
    </source>
</evidence>
<dbReference type="RefSeq" id="WP_316966607.1">
    <property type="nucleotide sequence ID" value="NZ_JARFPK010000021.1"/>
</dbReference>
<evidence type="ECO:0000313" key="2">
    <source>
        <dbReference type="EMBL" id="MDF0590863.1"/>
    </source>
</evidence>
<organism evidence="2 3">
    <name type="scientific">Candidatus Methanocrinis natronophilus</name>
    <dbReference type="NCBI Taxonomy" id="3033396"/>
    <lineage>
        <taxon>Archaea</taxon>
        <taxon>Methanobacteriati</taxon>
        <taxon>Methanobacteriota</taxon>
        <taxon>Stenosarchaea group</taxon>
        <taxon>Methanomicrobia</taxon>
        <taxon>Methanotrichales</taxon>
        <taxon>Methanotrichaceae</taxon>
        <taxon>Methanocrinis</taxon>
    </lineage>
</organism>
<reference evidence="2 3" key="1">
    <citation type="submission" date="2023-03" db="EMBL/GenBank/DDBJ databases">
        <title>WGS of Methanotrichaceae archaeon Mx.</title>
        <authorList>
            <person name="Sorokin D.Y."/>
            <person name="Merkel A.Y."/>
        </authorList>
    </citation>
    <scope>NUCLEOTIDE SEQUENCE [LARGE SCALE GENOMIC DNA]</scope>
    <source>
        <strain evidence="2 3">Mx</strain>
    </source>
</reference>
<evidence type="ECO:0000256" key="1">
    <source>
        <dbReference type="SAM" id="MobiDB-lite"/>
    </source>
</evidence>
<proteinExistence type="predicted"/>
<dbReference type="Proteomes" id="UP001220010">
    <property type="component" value="Unassembled WGS sequence"/>
</dbReference>